<keyword evidence="2" id="KW-1185">Reference proteome</keyword>
<evidence type="ECO:0000313" key="1">
    <source>
        <dbReference type="EMBL" id="CAE1260260.1"/>
    </source>
</evidence>
<protein>
    <submittedName>
        <fullName evidence="1">Uncharacterized protein</fullName>
    </submittedName>
</protein>
<gene>
    <name evidence="1" type="ORF">SPHA_32225</name>
</gene>
<accession>A0A812CDD1</accession>
<comment type="caution">
    <text evidence="1">The sequence shown here is derived from an EMBL/GenBank/DDBJ whole genome shotgun (WGS) entry which is preliminary data.</text>
</comment>
<reference evidence="1" key="1">
    <citation type="submission" date="2021-01" db="EMBL/GenBank/DDBJ databases">
        <authorList>
            <person name="Li R."/>
            <person name="Bekaert M."/>
        </authorList>
    </citation>
    <scope>NUCLEOTIDE SEQUENCE</scope>
    <source>
        <strain evidence="1">Farmed</strain>
    </source>
</reference>
<organism evidence="1 2">
    <name type="scientific">Acanthosepion pharaonis</name>
    <name type="common">Pharaoh cuttlefish</name>
    <name type="synonym">Sepia pharaonis</name>
    <dbReference type="NCBI Taxonomy" id="158019"/>
    <lineage>
        <taxon>Eukaryota</taxon>
        <taxon>Metazoa</taxon>
        <taxon>Spiralia</taxon>
        <taxon>Lophotrochozoa</taxon>
        <taxon>Mollusca</taxon>
        <taxon>Cephalopoda</taxon>
        <taxon>Coleoidea</taxon>
        <taxon>Decapodiformes</taxon>
        <taxon>Sepiida</taxon>
        <taxon>Sepiina</taxon>
        <taxon>Sepiidae</taxon>
        <taxon>Acanthosepion</taxon>
    </lineage>
</organism>
<dbReference type="AlphaFoldDB" id="A0A812CDD1"/>
<name>A0A812CDD1_ACAPH</name>
<proteinExistence type="predicted"/>
<dbReference type="EMBL" id="CAHIKZ030001335">
    <property type="protein sequence ID" value="CAE1260260.1"/>
    <property type="molecule type" value="Genomic_DNA"/>
</dbReference>
<dbReference type="Proteomes" id="UP000597762">
    <property type="component" value="Unassembled WGS sequence"/>
</dbReference>
<evidence type="ECO:0000313" key="2">
    <source>
        <dbReference type="Proteomes" id="UP000597762"/>
    </source>
</evidence>
<sequence length="167" mass="19414">MGYRTIGKQLAFTPPPLSPGVFTFQHNLKIYYNHHFSCIHFLFLPPCLFSFQNSFFSFHIFIPPILIHFHFSLSLMFSNSFFLCLSTSDSHFYSQSPSFIFFLLLPPQYRNKKEEGSFILPSCYSLKKLCLLSSPTAAIPPPFFLYPDIYILQPICEQKCLLDPRTC</sequence>